<dbReference type="GO" id="GO:0003677">
    <property type="term" value="F:DNA binding"/>
    <property type="evidence" value="ECO:0007669"/>
    <property type="project" value="InterPro"/>
</dbReference>
<evidence type="ECO:0000259" key="3">
    <source>
        <dbReference type="SMART" id="SM00483"/>
    </source>
</evidence>
<dbReference type="PANTHER" id="PTHR36928">
    <property type="entry name" value="PHOSPHATASE YCDX-RELATED"/>
    <property type="match status" value="1"/>
</dbReference>
<dbReference type="InterPro" id="IPR016195">
    <property type="entry name" value="Pol/histidinol_Pase-like"/>
</dbReference>
<dbReference type="GO" id="GO:0008270">
    <property type="term" value="F:zinc ion binding"/>
    <property type="evidence" value="ECO:0007669"/>
    <property type="project" value="TreeGrafter"/>
</dbReference>
<dbReference type="InterPro" id="IPR037160">
    <property type="entry name" value="DNA_Pol_thumb_sf"/>
</dbReference>
<dbReference type="GO" id="GO:0003887">
    <property type="term" value="F:DNA-directed DNA polymerase activity"/>
    <property type="evidence" value="ECO:0007669"/>
    <property type="project" value="InterPro"/>
</dbReference>
<evidence type="ECO:0000313" key="4">
    <source>
        <dbReference type="EMBL" id="KKS90550.1"/>
    </source>
</evidence>
<dbReference type="SMART" id="SM00483">
    <property type="entry name" value="POLXc"/>
    <property type="match status" value="1"/>
</dbReference>
<dbReference type="Pfam" id="PF14520">
    <property type="entry name" value="HHH_5"/>
    <property type="match status" value="1"/>
</dbReference>
<dbReference type="Pfam" id="PF14791">
    <property type="entry name" value="DNA_pol_B_thumb"/>
    <property type="match status" value="1"/>
</dbReference>
<evidence type="ECO:0000313" key="5">
    <source>
        <dbReference type="Proteomes" id="UP000034669"/>
    </source>
</evidence>
<dbReference type="Pfam" id="PF14716">
    <property type="entry name" value="HHH_8"/>
    <property type="match status" value="1"/>
</dbReference>
<dbReference type="Gene3D" id="3.20.20.140">
    <property type="entry name" value="Metal-dependent hydrolases"/>
    <property type="match status" value="1"/>
</dbReference>
<dbReference type="InterPro" id="IPR029398">
    <property type="entry name" value="PolB_thumb"/>
</dbReference>
<sequence length="614" mass="68610">MAYNNRLSNNQISHLLRSVAAVYALKGEKFTFQSIAYQRAADAVDHVTSEMASLWEEGKLQAIPGVGPSIAKHLDELFKNGRSKHFDELLSSYPQATFELMHVPGVGARTAIKLSKVLGISRAKGAIDRLEKAAKKGRIRTIEGFGEDSELKILKAISEIKSRERRMLLPYAAEVADDLINWLRANAKVVRAEPLGSLRRGVATVGDIDIAVSTNDPKSVIKHFTQYPKKQRVVEVGPVTASILLGSEIQVDLYTQPPASFGSLLQHLTGSKHHNIALRTYASKIGYSLSEYGIAKLLRGQKIDAQGKTQGLQKHQEGKLSRFETEEEFYQFLKMDWIPPEMREDKGEIKAALEHKLPSLVSIGDIRGDLQIHSDFPIEPSHDLGIDSMESILTEADALGYEYLAFTEHNPSVSGHTPAQIVDLVKRKEEKVEQINYSRVKGYEKRVKRVFNSLEIDIKPDGTLGLPEKAYEHIDFALVSIHSSFNMGRDTMTKRVLEGLSHPKVKILAHPSARKLNEREGIDVDWEAIFEYCVKNNKWLEIDAEPARLDLSDSLVFEAGKRGVKFSMGTDSHNKEMLKGMKYGVTVARRGWITADQVINTLTLDQILPLLPLS</sequence>
<accession>A0A0G1CXP9</accession>
<keyword evidence="2" id="KW-0548">Nucleotidyltransferase</keyword>
<keyword evidence="1" id="KW-0808">Transferase</keyword>
<dbReference type="SUPFAM" id="SSF81301">
    <property type="entry name" value="Nucleotidyltransferase"/>
    <property type="match status" value="1"/>
</dbReference>
<proteinExistence type="predicted"/>
<feature type="domain" description="DNA-directed DNA polymerase X" evidence="3">
    <location>
        <begin position="6"/>
        <end position="344"/>
    </location>
</feature>
<dbReference type="GO" id="GO:0005829">
    <property type="term" value="C:cytosol"/>
    <property type="evidence" value="ECO:0007669"/>
    <property type="project" value="TreeGrafter"/>
</dbReference>
<dbReference type="InterPro" id="IPR043519">
    <property type="entry name" value="NT_sf"/>
</dbReference>
<dbReference type="InterPro" id="IPR022311">
    <property type="entry name" value="PolX-like"/>
</dbReference>
<protein>
    <submittedName>
        <fullName evidence="4">PHP domain protein</fullName>
    </submittedName>
</protein>
<dbReference type="InterPro" id="IPR050243">
    <property type="entry name" value="PHP_phosphatase"/>
</dbReference>
<dbReference type="Gene3D" id="1.10.150.20">
    <property type="entry name" value="5' to 3' exonuclease, C-terminal subdomain"/>
    <property type="match status" value="1"/>
</dbReference>
<dbReference type="Gene3D" id="1.10.150.110">
    <property type="entry name" value="DNA polymerase beta, N-terminal domain-like"/>
    <property type="match status" value="1"/>
</dbReference>
<dbReference type="InterPro" id="IPR027421">
    <property type="entry name" value="DNA_pol_lamdba_lyase_dom_sf"/>
</dbReference>
<dbReference type="CDD" id="cd00141">
    <property type="entry name" value="NT_POLXc"/>
    <property type="match status" value="1"/>
</dbReference>
<name>A0A0G1CXP9_9BACT</name>
<dbReference type="PANTHER" id="PTHR36928:SF1">
    <property type="entry name" value="PHOSPHATASE YCDX-RELATED"/>
    <property type="match status" value="1"/>
</dbReference>
<evidence type="ECO:0000256" key="1">
    <source>
        <dbReference type="ARBA" id="ARBA00022679"/>
    </source>
</evidence>
<dbReference type="EMBL" id="LCFI01000002">
    <property type="protein sequence ID" value="KKS90550.1"/>
    <property type="molecule type" value="Genomic_DNA"/>
</dbReference>
<comment type="caution">
    <text evidence="4">The sequence shown here is derived from an EMBL/GenBank/DDBJ whole genome shotgun (WGS) entry which is preliminary data.</text>
</comment>
<dbReference type="GO" id="GO:0042578">
    <property type="term" value="F:phosphoric ester hydrolase activity"/>
    <property type="evidence" value="ECO:0007669"/>
    <property type="project" value="TreeGrafter"/>
</dbReference>
<dbReference type="SUPFAM" id="SSF47802">
    <property type="entry name" value="DNA polymerase beta, N-terminal domain-like"/>
    <property type="match status" value="1"/>
</dbReference>
<organism evidence="4 5">
    <name type="scientific">Candidatus Woesebacteria bacterium GW2011_GWA1_43_12</name>
    <dbReference type="NCBI Taxonomy" id="1618557"/>
    <lineage>
        <taxon>Bacteria</taxon>
        <taxon>Candidatus Woeseibacteriota</taxon>
    </lineage>
</organism>
<evidence type="ECO:0000256" key="2">
    <source>
        <dbReference type="ARBA" id="ARBA00022695"/>
    </source>
</evidence>
<dbReference type="PIRSF" id="PIRSF005047">
    <property type="entry name" value="UCP005047_YshC"/>
    <property type="match status" value="1"/>
</dbReference>
<dbReference type="Gene3D" id="3.30.460.10">
    <property type="entry name" value="Beta Polymerase, domain 2"/>
    <property type="match status" value="1"/>
</dbReference>
<gene>
    <name evidence="4" type="ORF">UV66_C0002G0027</name>
</gene>
<dbReference type="AlphaFoldDB" id="A0A0G1CXP9"/>
<dbReference type="InterPro" id="IPR010996">
    <property type="entry name" value="HHH_MUS81"/>
</dbReference>
<dbReference type="SUPFAM" id="SSF89550">
    <property type="entry name" value="PHP domain-like"/>
    <property type="match status" value="1"/>
</dbReference>
<dbReference type="InterPro" id="IPR002054">
    <property type="entry name" value="DNA-dir_DNA_pol_X"/>
</dbReference>
<dbReference type="Proteomes" id="UP000034669">
    <property type="component" value="Unassembled WGS sequence"/>
</dbReference>
<reference evidence="4 5" key="1">
    <citation type="journal article" date="2015" name="Nature">
        <title>rRNA introns, odd ribosomes, and small enigmatic genomes across a large radiation of phyla.</title>
        <authorList>
            <person name="Brown C.T."/>
            <person name="Hug L.A."/>
            <person name="Thomas B.C."/>
            <person name="Sharon I."/>
            <person name="Castelle C.J."/>
            <person name="Singh A."/>
            <person name="Wilkins M.J."/>
            <person name="Williams K.H."/>
            <person name="Banfield J.F."/>
        </authorList>
    </citation>
    <scope>NUCLEOTIDE SEQUENCE [LARGE SCALE GENOMIC DNA]</scope>
</reference>
<dbReference type="Gene3D" id="3.30.210.10">
    <property type="entry name" value="DNA polymerase, thumb domain"/>
    <property type="match status" value="1"/>
</dbReference>